<dbReference type="AlphaFoldDB" id="A0A8S1J128"/>
<keyword evidence="2" id="KW-1015">Disulfide bond</keyword>
<comment type="caution">
    <text evidence="6">The sequence shown here is derived from an EMBL/GenBank/DDBJ whole genome shotgun (WGS) entry which is preliminary data.</text>
</comment>
<dbReference type="PROSITE" id="PS00134">
    <property type="entry name" value="TRYPSIN_HIS"/>
    <property type="match status" value="1"/>
</dbReference>
<name>A0A8S1J128_9CHLO</name>
<dbReference type="PROSITE" id="PS50088">
    <property type="entry name" value="ANK_REPEAT"/>
    <property type="match status" value="1"/>
</dbReference>
<sequence length="444" mass="47254">MYRALPALAALLASLIAQAALAQLDKGPCTCAVDGVSGGVQTDILGCTNGTLSSFFCYVVDPSECNEGTFSTKFEGAKRRQCLVDDAIFTAATNGDAALVEDLLLSGQRELVNELTWVDSQSPVHVAARNADPDVLDLLLIFGYDHCGTEISNMPKRLICSNGCSEEDEKLVSDLLEFTEEKFPCDFGATGLISGGTTAKPGRYPYIVSLRRRATRAHYCGGTLIAEDMVLTAAHCLDVSQSLVAEPAPTLYIGGYQRELNTLFSAPDPSNVEVFGTAGAAVHPRWQRNFGKFGTGFDVAVIRLSGTSKKLPVRIGTVEPGEEATTLGWGRLVATSAFPGNLQEATGMNVTVDECASIYKELGFTLKHVVCAGTGMQDFCTGDDGGPLLKLNTSDPEDDVLVGVASTKAPGIECGTLGIPGVYSRLTPSVQEWIEDTITTLRRR</sequence>
<proteinExistence type="inferred from homology"/>
<evidence type="ECO:0000256" key="1">
    <source>
        <dbReference type="ARBA" id="ARBA00007664"/>
    </source>
</evidence>
<evidence type="ECO:0000313" key="6">
    <source>
        <dbReference type="EMBL" id="CAD7701089.1"/>
    </source>
</evidence>
<evidence type="ECO:0000259" key="5">
    <source>
        <dbReference type="PROSITE" id="PS50240"/>
    </source>
</evidence>
<dbReference type="PROSITE" id="PS50240">
    <property type="entry name" value="TRYPSIN_DOM"/>
    <property type="match status" value="1"/>
</dbReference>
<evidence type="ECO:0000256" key="3">
    <source>
        <dbReference type="PROSITE-ProRule" id="PRU00023"/>
    </source>
</evidence>
<dbReference type="SMART" id="SM00020">
    <property type="entry name" value="Tryp_SPc"/>
    <property type="match status" value="1"/>
</dbReference>
<keyword evidence="7" id="KW-1185">Reference proteome</keyword>
<feature type="signal peptide" evidence="4">
    <location>
        <begin position="1"/>
        <end position="22"/>
    </location>
</feature>
<accession>A0A8S1J128</accession>
<dbReference type="CDD" id="cd00190">
    <property type="entry name" value="Tryp_SPc"/>
    <property type="match status" value="1"/>
</dbReference>
<dbReference type="InterPro" id="IPR050430">
    <property type="entry name" value="Peptidase_S1"/>
</dbReference>
<dbReference type="Pfam" id="PF00089">
    <property type="entry name" value="Trypsin"/>
    <property type="match status" value="1"/>
</dbReference>
<comment type="similarity">
    <text evidence="1">Belongs to the peptidase S1 family.</text>
</comment>
<dbReference type="PANTHER" id="PTHR24276">
    <property type="entry name" value="POLYSERASE-RELATED"/>
    <property type="match status" value="1"/>
</dbReference>
<dbReference type="Proteomes" id="UP000708148">
    <property type="component" value="Unassembled WGS sequence"/>
</dbReference>
<feature type="chain" id="PRO_5035892732" description="Peptidase S1 domain-containing protein" evidence="4">
    <location>
        <begin position="23"/>
        <end position="444"/>
    </location>
</feature>
<dbReference type="GO" id="GO:0004252">
    <property type="term" value="F:serine-type endopeptidase activity"/>
    <property type="evidence" value="ECO:0007669"/>
    <property type="project" value="InterPro"/>
</dbReference>
<dbReference type="PANTHER" id="PTHR24276:SF98">
    <property type="entry name" value="FI18310P1-RELATED"/>
    <property type="match status" value="1"/>
</dbReference>
<protein>
    <recommendedName>
        <fullName evidence="5">Peptidase S1 domain-containing protein</fullName>
    </recommendedName>
</protein>
<evidence type="ECO:0000256" key="2">
    <source>
        <dbReference type="ARBA" id="ARBA00023157"/>
    </source>
</evidence>
<evidence type="ECO:0000313" key="7">
    <source>
        <dbReference type="Proteomes" id="UP000708148"/>
    </source>
</evidence>
<dbReference type="InterPro" id="IPR009003">
    <property type="entry name" value="Peptidase_S1_PA"/>
</dbReference>
<keyword evidence="3" id="KW-0040">ANK repeat</keyword>
<reference evidence="6" key="1">
    <citation type="submission" date="2020-12" db="EMBL/GenBank/DDBJ databases">
        <authorList>
            <person name="Iha C."/>
        </authorList>
    </citation>
    <scope>NUCLEOTIDE SEQUENCE</scope>
</reference>
<dbReference type="PROSITE" id="PS50297">
    <property type="entry name" value="ANK_REP_REGION"/>
    <property type="match status" value="1"/>
</dbReference>
<dbReference type="InterPro" id="IPR043504">
    <property type="entry name" value="Peptidase_S1_PA_chymotrypsin"/>
</dbReference>
<dbReference type="SUPFAM" id="SSF50494">
    <property type="entry name" value="Trypsin-like serine proteases"/>
    <property type="match status" value="1"/>
</dbReference>
<dbReference type="InterPro" id="IPR018114">
    <property type="entry name" value="TRYPSIN_HIS"/>
</dbReference>
<feature type="domain" description="Peptidase S1" evidence="5">
    <location>
        <begin position="193"/>
        <end position="439"/>
    </location>
</feature>
<organism evidence="6 7">
    <name type="scientific">Ostreobium quekettii</name>
    <dbReference type="NCBI Taxonomy" id="121088"/>
    <lineage>
        <taxon>Eukaryota</taxon>
        <taxon>Viridiplantae</taxon>
        <taxon>Chlorophyta</taxon>
        <taxon>core chlorophytes</taxon>
        <taxon>Ulvophyceae</taxon>
        <taxon>TCBD clade</taxon>
        <taxon>Bryopsidales</taxon>
        <taxon>Ostreobineae</taxon>
        <taxon>Ostreobiaceae</taxon>
        <taxon>Ostreobium</taxon>
    </lineage>
</organism>
<dbReference type="OrthoDB" id="545839at2759"/>
<keyword evidence="4" id="KW-0732">Signal</keyword>
<dbReference type="GO" id="GO:0006508">
    <property type="term" value="P:proteolysis"/>
    <property type="evidence" value="ECO:0007669"/>
    <property type="project" value="InterPro"/>
</dbReference>
<dbReference type="PRINTS" id="PR00722">
    <property type="entry name" value="CHYMOTRYPSIN"/>
</dbReference>
<dbReference type="InterPro" id="IPR001314">
    <property type="entry name" value="Peptidase_S1A"/>
</dbReference>
<dbReference type="InterPro" id="IPR002110">
    <property type="entry name" value="Ankyrin_rpt"/>
</dbReference>
<gene>
    <name evidence="6" type="ORF">OSTQU699_LOCUS6448</name>
</gene>
<evidence type="ECO:0000256" key="4">
    <source>
        <dbReference type="SAM" id="SignalP"/>
    </source>
</evidence>
<dbReference type="Gene3D" id="2.40.10.10">
    <property type="entry name" value="Trypsin-like serine proteases"/>
    <property type="match status" value="1"/>
</dbReference>
<feature type="repeat" description="ANK" evidence="3">
    <location>
        <begin position="119"/>
        <end position="145"/>
    </location>
</feature>
<dbReference type="InterPro" id="IPR001254">
    <property type="entry name" value="Trypsin_dom"/>
</dbReference>
<dbReference type="EMBL" id="CAJHUC010001430">
    <property type="protein sequence ID" value="CAD7701089.1"/>
    <property type="molecule type" value="Genomic_DNA"/>
</dbReference>